<evidence type="ECO:0008006" key="4">
    <source>
        <dbReference type="Google" id="ProtNLM"/>
    </source>
</evidence>
<evidence type="ECO:0000313" key="3">
    <source>
        <dbReference type="Proteomes" id="UP000279799"/>
    </source>
</evidence>
<gene>
    <name evidence="2" type="ORF">NCTC12871_01328</name>
</gene>
<protein>
    <recommendedName>
        <fullName evidence="4">Pentapeptide repeat-containing protein</fullName>
    </recommendedName>
</protein>
<keyword evidence="1" id="KW-0812">Transmembrane</keyword>
<sequence length="527" mass="62662">MESPKGKCTHEGCEFEIYKDDLCILHCEKTGKETEEEVSQFHETLLRYSVRDILNNPVIMGKVSENDLMSYLHNPRDFYLGHTFLYLYNLFSRISIKFYNIKFPEKYNHNDLDVFENKSFNYCKFLGSIFVYEGFSSDRKVESFYGCEFHSGVFVLNIKFDHRNEMINRNRKQTLSNYQQVLGDVNLNNVGRVNDLIYFSKDNLQFKYCYFNNVLWIENSNINSSFLISNNLIHELFINKCSFMEGYELTELITNKINSFKLYDSLFYIPFIFNKMKINIFLVKNSIFKGNLDLSNSSFDEIYLINSKFEDNCYISDIKFNSMENKYCLFNINKCYFNKIVNFGGSNLIGGLKIERTFFLSEVNFKDCEINDNKTNRETYRLIKNSLDKNGDIIEANKYFVEEMKAYNREISWKKNPAEKILLHFNEIISNFGSSYIIPLLLIIITMIIYSIIVFEFDHRYMEDISNLPLYKESIFSCNLWNNIAKNFSYFNFKLKPGMEFISLLFYIFWGICTWHLIVAVKRHTKR</sequence>
<keyword evidence="1" id="KW-0472">Membrane</keyword>
<dbReference type="AlphaFoldDB" id="A0A448TV76"/>
<reference evidence="2 3" key="1">
    <citation type="submission" date="2018-12" db="EMBL/GenBank/DDBJ databases">
        <authorList>
            <consortium name="Pathogen Informatics"/>
        </authorList>
    </citation>
    <scope>NUCLEOTIDE SEQUENCE [LARGE SCALE GENOMIC DNA]</scope>
    <source>
        <strain evidence="2 3">NCTC12871</strain>
    </source>
</reference>
<feature type="transmembrane region" description="Helical" evidence="1">
    <location>
        <begin position="501"/>
        <end position="521"/>
    </location>
</feature>
<dbReference type="EMBL" id="LR134510">
    <property type="protein sequence ID" value="VEJ09841.1"/>
    <property type="molecule type" value="Genomic_DNA"/>
</dbReference>
<feature type="transmembrane region" description="Helical" evidence="1">
    <location>
        <begin position="436"/>
        <end position="455"/>
    </location>
</feature>
<dbReference type="Proteomes" id="UP000279799">
    <property type="component" value="Chromosome"/>
</dbReference>
<accession>A0A448TV76</accession>
<proteinExistence type="predicted"/>
<dbReference type="KEGG" id="adp:NCTC12871_01328"/>
<organism evidence="2 3">
    <name type="scientific">Actinobacillus delphinicola</name>
    <dbReference type="NCBI Taxonomy" id="51161"/>
    <lineage>
        <taxon>Bacteria</taxon>
        <taxon>Pseudomonadati</taxon>
        <taxon>Pseudomonadota</taxon>
        <taxon>Gammaproteobacteria</taxon>
        <taxon>Pasteurellales</taxon>
        <taxon>Pasteurellaceae</taxon>
        <taxon>Actinobacillus</taxon>
    </lineage>
</organism>
<dbReference type="RefSeq" id="WP_126600099.1">
    <property type="nucleotide sequence ID" value="NZ_LR134510.1"/>
</dbReference>
<evidence type="ECO:0000313" key="2">
    <source>
        <dbReference type="EMBL" id="VEJ09841.1"/>
    </source>
</evidence>
<keyword evidence="3" id="KW-1185">Reference proteome</keyword>
<name>A0A448TV76_9PAST</name>
<dbReference type="OrthoDB" id="5616196at2"/>
<keyword evidence="1" id="KW-1133">Transmembrane helix</keyword>
<evidence type="ECO:0000256" key="1">
    <source>
        <dbReference type="SAM" id="Phobius"/>
    </source>
</evidence>